<comment type="caution">
    <text evidence="1">The sequence shown here is derived from an EMBL/GenBank/DDBJ whole genome shotgun (WGS) entry which is preliminary data.</text>
</comment>
<evidence type="ECO:0008006" key="3">
    <source>
        <dbReference type="Google" id="ProtNLM"/>
    </source>
</evidence>
<organism evidence="1 2">
    <name type="scientific">Flavobacterium rhizosphaerae</name>
    <dbReference type="NCBI Taxonomy" id="3163298"/>
    <lineage>
        <taxon>Bacteria</taxon>
        <taxon>Pseudomonadati</taxon>
        <taxon>Bacteroidota</taxon>
        <taxon>Flavobacteriia</taxon>
        <taxon>Flavobacteriales</taxon>
        <taxon>Flavobacteriaceae</taxon>
        <taxon>Flavobacterium</taxon>
    </lineage>
</organism>
<evidence type="ECO:0000313" key="1">
    <source>
        <dbReference type="EMBL" id="MFL9845087.1"/>
    </source>
</evidence>
<dbReference type="EMBL" id="JBELPZ010000012">
    <property type="protein sequence ID" value="MFL9845087.1"/>
    <property type="molecule type" value="Genomic_DNA"/>
</dbReference>
<accession>A0ABW8Z053</accession>
<gene>
    <name evidence="1" type="ORF">ABS766_11710</name>
</gene>
<evidence type="ECO:0000313" key="2">
    <source>
        <dbReference type="Proteomes" id="UP001629156"/>
    </source>
</evidence>
<dbReference type="PROSITE" id="PS51257">
    <property type="entry name" value="PROKAR_LIPOPROTEIN"/>
    <property type="match status" value="1"/>
</dbReference>
<keyword evidence="2" id="KW-1185">Reference proteome</keyword>
<dbReference type="Proteomes" id="UP001629156">
    <property type="component" value="Unassembled WGS sequence"/>
</dbReference>
<proteinExistence type="predicted"/>
<protein>
    <recommendedName>
        <fullName evidence="3">YD repeat-containing protein</fullName>
    </recommendedName>
</protein>
<name>A0ABW8Z053_9FLAO</name>
<reference evidence="1 2" key="1">
    <citation type="submission" date="2024-06" db="EMBL/GenBank/DDBJ databases">
        <authorList>
            <person name="Kaempfer P."/>
            <person name="Viver T."/>
        </authorList>
    </citation>
    <scope>NUCLEOTIDE SEQUENCE [LARGE SCALE GENOMIC DNA]</scope>
    <source>
        <strain evidence="1 2">ST-119</strain>
    </source>
</reference>
<dbReference type="RefSeq" id="WP_408085355.1">
    <property type="nucleotide sequence ID" value="NZ_JBELPZ010000012.1"/>
</dbReference>
<sequence length="252" mass="28268">MKKLWLFILAGTFAVACSDDDYGYKDNSGNENSATLLRKKVETAPDGTQITTNYQYDGNKLTTVTRSNGTSESYSYVNMDYLSEIRYYENGALVRKDAFLYGTGSFTDHITFSYDIDNPANNTAIRSSYAWNGTTVTVTEYKGDDSSQTENIGTVTLTVTSNNNVVKFQSENKTISYGFDYQNAPLKEMSVYGLLIYADYKGGTNNITSVETTQNGTVSHSYNTYTYNNKDYPLTQTHTEPDGSVYTTEYFY</sequence>